<comment type="caution">
    <text evidence="6">The sequence shown here is derived from an EMBL/GenBank/DDBJ whole genome shotgun (WGS) entry which is preliminary data.</text>
</comment>
<name>A0A7V2F7M8_RHOMR</name>
<gene>
    <name evidence="6" type="ORF">ENO59_12470</name>
</gene>
<keyword evidence="1" id="KW-0805">Transcription regulation</keyword>
<evidence type="ECO:0000256" key="3">
    <source>
        <dbReference type="ARBA" id="ARBA00023163"/>
    </source>
</evidence>
<dbReference type="GO" id="GO:0003700">
    <property type="term" value="F:DNA-binding transcription factor activity"/>
    <property type="evidence" value="ECO:0007669"/>
    <property type="project" value="TreeGrafter"/>
</dbReference>
<organism evidence="6">
    <name type="scientific">Rhodothermus marinus</name>
    <name type="common">Rhodothermus obamensis</name>
    <dbReference type="NCBI Taxonomy" id="29549"/>
    <lineage>
        <taxon>Bacteria</taxon>
        <taxon>Pseudomonadati</taxon>
        <taxon>Rhodothermota</taxon>
        <taxon>Rhodothermia</taxon>
        <taxon>Rhodothermales</taxon>
        <taxon>Rhodothermaceae</taxon>
        <taxon>Rhodothermus</taxon>
    </lineage>
</organism>
<keyword evidence="3" id="KW-0804">Transcription</keyword>
<dbReference type="SUPFAM" id="SSF46689">
    <property type="entry name" value="Homeodomain-like"/>
    <property type="match status" value="1"/>
</dbReference>
<dbReference type="InterPro" id="IPR050109">
    <property type="entry name" value="HTH-type_TetR-like_transc_reg"/>
</dbReference>
<dbReference type="Gene3D" id="1.10.10.60">
    <property type="entry name" value="Homeodomain-like"/>
    <property type="match status" value="1"/>
</dbReference>
<evidence type="ECO:0000256" key="2">
    <source>
        <dbReference type="ARBA" id="ARBA00023125"/>
    </source>
</evidence>
<evidence type="ECO:0000256" key="1">
    <source>
        <dbReference type="ARBA" id="ARBA00023015"/>
    </source>
</evidence>
<dbReference type="InterPro" id="IPR009057">
    <property type="entry name" value="Homeodomain-like_sf"/>
</dbReference>
<dbReference type="PRINTS" id="PR00455">
    <property type="entry name" value="HTHTETR"/>
</dbReference>
<dbReference type="Gene3D" id="1.10.357.10">
    <property type="entry name" value="Tetracycline Repressor, domain 2"/>
    <property type="match status" value="1"/>
</dbReference>
<dbReference type="GO" id="GO:0000976">
    <property type="term" value="F:transcription cis-regulatory region binding"/>
    <property type="evidence" value="ECO:0007669"/>
    <property type="project" value="TreeGrafter"/>
</dbReference>
<dbReference type="Pfam" id="PF17922">
    <property type="entry name" value="TetR_C_17"/>
    <property type="match status" value="1"/>
</dbReference>
<dbReference type="SUPFAM" id="SSF48498">
    <property type="entry name" value="Tetracyclin repressor-like, C-terminal domain"/>
    <property type="match status" value="1"/>
</dbReference>
<reference evidence="6" key="1">
    <citation type="journal article" date="2020" name="mSystems">
        <title>Genome- and Community-Level Interaction Insights into Carbon Utilization and Element Cycling Functions of Hydrothermarchaeota in Hydrothermal Sediment.</title>
        <authorList>
            <person name="Zhou Z."/>
            <person name="Liu Y."/>
            <person name="Xu W."/>
            <person name="Pan J."/>
            <person name="Luo Z.H."/>
            <person name="Li M."/>
        </authorList>
    </citation>
    <scope>NUCLEOTIDE SEQUENCE [LARGE SCALE GENOMIC DNA]</scope>
    <source>
        <strain evidence="6">SpSt-143</strain>
    </source>
</reference>
<accession>A0A7V2F7M8</accession>
<evidence type="ECO:0000313" key="6">
    <source>
        <dbReference type="EMBL" id="HER97297.1"/>
    </source>
</evidence>
<dbReference type="Pfam" id="PF00440">
    <property type="entry name" value="TetR_N"/>
    <property type="match status" value="1"/>
</dbReference>
<dbReference type="InterPro" id="IPR041612">
    <property type="entry name" value="YfiR_C"/>
</dbReference>
<dbReference type="EMBL" id="DSGB01000007">
    <property type="protein sequence ID" value="HER97297.1"/>
    <property type="molecule type" value="Genomic_DNA"/>
</dbReference>
<dbReference type="AlphaFoldDB" id="A0A7V2F7M8"/>
<feature type="domain" description="HTH tetR-type" evidence="5">
    <location>
        <begin position="25"/>
        <end position="85"/>
    </location>
</feature>
<dbReference type="PANTHER" id="PTHR30055:SF234">
    <property type="entry name" value="HTH-TYPE TRANSCRIPTIONAL REGULATOR BETI"/>
    <property type="match status" value="1"/>
</dbReference>
<keyword evidence="2 4" id="KW-0238">DNA-binding</keyword>
<dbReference type="PANTHER" id="PTHR30055">
    <property type="entry name" value="HTH-TYPE TRANSCRIPTIONAL REGULATOR RUTR"/>
    <property type="match status" value="1"/>
</dbReference>
<dbReference type="InterPro" id="IPR001647">
    <property type="entry name" value="HTH_TetR"/>
</dbReference>
<feature type="DNA-binding region" description="H-T-H motif" evidence="4">
    <location>
        <begin position="48"/>
        <end position="67"/>
    </location>
</feature>
<evidence type="ECO:0000259" key="5">
    <source>
        <dbReference type="PROSITE" id="PS50977"/>
    </source>
</evidence>
<proteinExistence type="predicted"/>
<dbReference type="InterPro" id="IPR036271">
    <property type="entry name" value="Tet_transcr_reg_TetR-rel_C_sf"/>
</dbReference>
<protein>
    <submittedName>
        <fullName evidence="6">TetR/AcrR family transcriptional regulator</fullName>
    </submittedName>
</protein>
<sequence>MTSKSLFDHTFMNSANLSRKERERLMRRQAMLEAARAVFAEKGYANATLEEIAQRAEFGKGTLYNYFPGGKDELFFAVFEEVFAQFQELIDAAFTPAASFREGFEAFVRASFAFFAQHHEVLLLVMRESQRMLLSPEPERAAFFQDQYNRVVQHLSRHIQGAIERNEVKPLPPEAVAHTLIGNLHGIHMHLMLKACQHLPAQRQALIDSEAAAHFLCTLLLEGLLKP</sequence>
<evidence type="ECO:0000256" key="4">
    <source>
        <dbReference type="PROSITE-ProRule" id="PRU00335"/>
    </source>
</evidence>
<dbReference type="PROSITE" id="PS50977">
    <property type="entry name" value="HTH_TETR_2"/>
    <property type="match status" value="1"/>
</dbReference>